<evidence type="ECO:0000313" key="2">
    <source>
        <dbReference type="EMBL" id="GGN47010.1"/>
    </source>
</evidence>
<dbReference type="Proteomes" id="UP000645517">
    <property type="component" value="Unassembled WGS sequence"/>
</dbReference>
<accession>A0ABQ2JL43</accession>
<protein>
    <recommendedName>
        <fullName evidence="1">Amidohydrolase 3 domain-containing protein</fullName>
    </recommendedName>
</protein>
<gene>
    <name evidence="2" type="ORF">GCM10010842_38120</name>
</gene>
<organism evidence="2 3">
    <name type="scientific">Deinococcus daejeonensis</name>
    <dbReference type="NCBI Taxonomy" id="1007098"/>
    <lineage>
        <taxon>Bacteria</taxon>
        <taxon>Thermotogati</taxon>
        <taxon>Deinococcota</taxon>
        <taxon>Deinococci</taxon>
        <taxon>Deinococcales</taxon>
        <taxon>Deinococcaceae</taxon>
        <taxon>Deinococcus</taxon>
    </lineage>
</organism>
<feature type="domain" description="Amidohydrolase 3" evidence="1">
    <location>
        <begin position="57"/>
        <end position="249"/>
    </location>
</feature>
<dbReference type="SUPFAM" id="SSF51338">
    <property type="entry name" value="Composite domain of metallo-dependent hydrolases"/>
    <property type="match status" value="1"/>
</dbReference>
<comment type="caution">
    <text evidence="2">The sequence shown here is derived from an EMBL/GenBank/DDBJ whole genome shotgun (WGS) entry which is preliminary data.</text>
</comment>
<dbReference type="PANTHER" id="PTHR22642:SF2">
    <property type="entry name" value="PROTEIN LONG AFTER FAR-RED 3"/>
    <property type="match status" value="1"/>
</dbReference>
<evidence type="ECO:0000259" key="1">
    <source>
        <dbReference type="Pfam" id="PF07969"/>
    </source>
</evidence>
<proteinExistence type="predicted"/>
<dbReference type="Gene3D" id="3.10.310.70">
    <property type="match status" value="1"/>
</dbReference>
<name>A0ABQ2JL43_9DEIO</name>
<sequence length="278" mass="29741">MAQPGVDPVSRPATLYHGGVIRPWADERTAEALLVRAGRIVATGPLAELDTPGAARVDLDGAHLYPGFTDAHVHVWKVGQLRTTLLDLRETTSLDDFAAQVAARHTALPEGAWLWGRGWKEARLGAAPTRDLLDRLAPGRPVLLTRTCAHIHAVSTSALDRAGIGPDTPPPPGGEIDYPRGHLTETAYGLLYGAMPEPTQAQFEEWILAGLTYLQSLGVTAATHPAVHPPLYAAYRALDAAGRLPIRVNLPLSAVPTAGPPRTPCWRSTTRRGCAATR</sequence>
<dbReference type="Pfam" id="PF07969">
    <property type="entry name" value="Amidohydro_3"/>
    <property type="match status" value="1"/>
</dbReference>
<dbReference type="Gene3D" id="3.20.20.140">
    <property type="entry name" value="Metal-dependent hydrolases"/>
    <property type="match status" value="1"/>
</dbReference>
<keyword evidence="3" id="KW-1185">Reference proteome</keyword>
<dbReference type="PANTHER" id="PTHR22642">
    <property type="entry name" value="IMIDAZOLONEPROPIONASE"/>
    <property type="match status" value="1"/>
</dbReference>
<dbReference type="InterPro" id="IPR011059">
    <property type="entry name" value="Metal-dep_hydrolase_composite"/>
</dbReference>
<reference evidence="3" key="1">
    <citation type="journal article" date="2019" name="Int. J. Syst. Evol. Microbiol.">
        <title>The Global Catalogue of Microorganisms (GCM) 10K type strain sequencing project: providing services to taxonomists for standard genome sequencing and annotation.</title>
        <authorList>
            <consortium name="The Broad Institute Genomics Platform"/>
            <consortium name="The Broad Institute Genome Sequencing Center for Infectious Disease"/>
            <person name="Wu L."/>
            <person name="Ma J."/>
        </authorList>
    </citation>
    <scope>NUCLEOTIDE SEQUENCE [LARGE SCALE GENOMIC DNA]</scope>
    <source>
        <strain evidence="3">JCM 16918</strain>
    </source>
</reference>
<evidence type="ECO:0000313" key="3">
    <source>
        <dbReference type="Proteomes" id="UP000645517"/>
    </source>
</evidence>
<dbReference type="EMBL" id="BMOR01000036">
    <property type="protein sequence ID" value="GGN47010.1"/>
    <property type="molecule type" value="Genomic_DNA"/>
</dbReference>
<dbReference type="InterPro" id="IPR013108">
    <property type="entry name" value="Amidohydro_3"/>
</dbReference>
<dbReference type="Gene3D" id="2.30.40.10">
    <property type="entry name" value="Urease, subunit C, domain 1"/>
    <property type="match status" value="1"/>
</dbReference>